<reference evidence="3" key="1">
    <citation type="submission" date="2021-04" db="EMBL/GenBank/DDBJ databases">
        <title>Genome based classification of Actinospica acidithermotolerans sp. nov., an actinobacterium isolated from an Indonesian hot spring.</title>
        <authorList>
            <person name="Kusuma A.B."/>
            <person name="Putra K.E."/>
            <person name="Nafisah S."/>
            <person name="Loh J."/>
            <person name="Nouioui I."/>
            <person name="Goodfellow M."/>
        </authorList>
    </citation>
    <scope>NUCLEOTIDE SEQUENCE</scope>
    <source>
        <strain evidence="3">CSCA 57</strain>
    </source>
</reference>
<dbReference type="GO" id="GO:0005975">
    <property type="term" value="P:carbohydrate metabolic process"/>
    <property type="evidence" value="ECO:0007669"/>
    <property type="project" value="InterPro"/>
</dbReference>
<dbReference type="AlphaFoldDB" id="A0A941IQJ6"/>
<evidence type="ECO:0000313" key="4">
    <source>
        <dbReference type="Proteomes" id="UP000675781"/>
    </source>
</evidence>
<keyword evidence="4" id="KW-1185">Reference proteome</keyword>
<dbReference type="InterPro" id="IPR011613">
    <property type="entry name" value="GH15-like"/>
</dbReference>
<feature type="signal peptide" evidence="1">
    <location>
        <begin position="1"/>
        <end position="38"/>
    </location>
</feature>
<dbReference type="EMBL" id="JAGSOG010000054">
    <property type="protein sequence ID" value="MBR7834282.1"/>
    <property type="molecule type" value="Genomic_DNA"/>
</dbReference>
<dbReference type="SUPFAM" id="SSF48208">
    <property type="entry name" value="Six-hairpin glycosidases"/>
    <property type="match status" value="1"/>
</dbReference>
<dbReference type="Gene3D" id="1.50.10.10">
    <property type="match status" value="1"/>
</dbReference>
<gene>
    <name evidence="3" type="ORF">KDL01_13485</name>
</gene>
<dbReference type="Pfam" id="PF00723">
    <property type="entry name" value="Glyco_hydro_15"/>
    <property type="match status" value="1"/>
</dbReference>
<dbReference type="InterPro" id="IPR008928">
    <property type="entry name" value="6-hairpin_glycosidase_sf"/>
</dbReference>
<protein>
    <recommendedName>
        <fullName evidence="2">GH15-like domain-containing protein</fullName>
    </recommendedName>
</protein>
<dbReference type="Proteomes" id="UP000675781">
    <property type="component" value="Unassembled WGS sequence"/>
</dbReference>
<comment type="caution">
    <text evidence="3">The sequence shown here is derived from an EMBL/GenBank/DDBJ whole genome shotgun (WGS) entry which is preliminary data.</text>
</comment>
<dbReference type="RefSeq" id="WP_212528803.1">
    <property type="nucleotide sequence ID" value="NZ_JAGSOG010000054.1"/>
</dbReference>
<sequence length="935" mass="98975">MLRATGRRRGRPSLPTSLLGIGLAAAVALSVNSGAPGAAPTRGLDAAATASTTTLPSTTSATSLYVNNWQNLTAIWNASELNQDDTGDSGPRIAELRASNQWSTNQIVDYTGFFEDATDNVKYDQAHDFASSAYLDENGVLNTTYGQYSGASTPITIKRDYVMVPNEPFLVVRYTLTNPSSSTAYNWKVLDQVHLNNTSSSTNVAGSYDSTRTAMFGNMTGSGQDVVTLGALQSPTSYQVGNDSDCTASDAGASAWCQFDTNGALDDNASAATPNVDLGFQNTVTIPAGGTQTLYYYLGLGTTLAAAQAASDTARAQTGAYWFNTTATDYANWLASGTKLSTSDSGVNTAYLRNLVVMKNSQNPTNGLFPAATNPGSYGYKAWMRDGAFAATALDAAGHYTEAADFWDWMAANQLSNGTWHTTYDEWSGAYISFVEPEYDSLGEFLVGVQKHYADTGSASFLATVWPAVQAAANFIEDNIASNGLGAADASIWEETVQYNVFTQAYYVAGLRAAALLAQTESSSASADAWNGAASTILSGVQRSDTWSPPGLYNSAGYYDRGIATDGTTVNSLLDSSSLALVLTGDLDADSSRAQSMAATIDADLTHDTSGIARYTDDDYYYDSPYDPAGDEALAAEPVWPNMTMFDAVYDVFSGNTAEAFTRLQYYASRSGVGYMPPGEAVAWPTGQPVVSTMSEPLTAASFVIASLTYAGSYDPRVSASNANAGAYATVNITTTPSNDWSQWTGIPYFTFPKGKSASGSAMTDIRDVYISNDANYIYVRVDNDSGAFSAYDTSPQFALLVYAQDFNHSTSLTGRSTGEYGATLDHPMNYLVGRWSDSAAYATFTAGSSGWTAGANLSSIAPQWDTSTGRIEAAIPISAVASGGSAATGSYAYLDIELAYQNPSTGVWDDDDLGALHYRLTGSGTAWLYGNTAR</sequence>
<organism evidence="3 4">
    <name type="scientific">Actinospica durhamensis</name>
    <dbReference type="NCBI Taxonomy" id="1508375"/>
    <lineage>
        <taxon>Bacteria</taxon>
        <taxon>Bacillati</taxon>
        <taxon>Actinomycetota</taxon>
        <taxon>Actinomycetes</taxon>
        <taxon>Catenulisporales</taxon>
        <taxon>Actinospicaceae</taxon>
        <taxon>Actinospica</taxon>
    </lineage>
</organism>
<accession>A0A941IQJ6</accession>
<evidence type="ECO:0000259" key="2">
    <source>
        <dbReference type="Pfam" id="PF00723"/>
    </source>
</evidence>
<name>A0A941IQJ6_9ACTN</name>
<evidence type="ECO:0000256" key="1">
    <source>
        <dbReference type="SAM" id="SignalP"/>
    </source>
</evidence>
<evidence type="ECO:0000313" key="3">
    <source>
        <dbReference type="EMBL" id="MBR7834282.1"/>
    </source>
</evidence>
<feature type="domain" description="GH15-like" evidence="2">
    <location>
        <begin position="454"/>
        <end position="627"/>
    </location>
</feature>
<feature type="chain" id="PRO_5039476094" description="GH15-like domain-containing protein" evidence="1">
    <location>
        <begin position="39"/>
        <end position="935"/>
    </location>
</feature>
<dbReference type="GO" id="GO:0004553">
    <property type="term" value="F:hydrolase activity, hydrolyzing O-glycosyl compounds"/>
    <property type="evidence" value="ECO:0007669"/>
    <property type="project" value="TreeGrafter"/>
</dbReference>
<keyword evidence="1" id="KW-0732">Signal</keyword>
<dbReference type="PANTHER" id="PTHR31616:SF0">
    <property type="entry name" value="GLUCAN 1,4-ALPHA-GLUCOSIDASE"/>
    <property type="match status" value="1"/>
</dbReference>
<dbReference type="PANTHER" id="PTHR31616">
    <property type="entry name" value="TREHALASE"/>
    <property type="match status" value="1"/>
</dbReference>
<proteinExistence type="predicted"/>
<dbReference type="InterPro" id="IPR012341">
    <property type="entry name" value="6hp_glycosidase-like_sf"/>
</dbReference>